<comment type="caution">
    <text evidence="1">The sequence shown here is derived from an EMBL/GenBank/DDBJ whole genome shotgun (WGS) entry which is preliminary data.</text>
</comment>
<protein>
    <submittedName>
        <fullName evidence="1">Uncharacterized protein</fullName>
    </submittedName>
</protein>
<dbReference type="RefSeq" id="WP_153346521.1">
    <property type="nucleotide sequence ID" value="NZ_WEGI01000011.1"/>
</dbReference>
<accession>A0A7K0DVJ3</accession>
<dbReference type="AlphaFoldDB" id="A0A7K0DVJ3"/>
<keyword evidence="2" id="KW-1185">Reference proteome</keyword>
<dbReference type="OrthoDB" id="4551029at2"/>
<dbReference type="EMBL" id="WEGI01000011">
    <property type="protein sequence ID" value="MQY29588.1"/>
    <property type="molecule type" value="Genomic_DNA"/>
</dbReference>
<evidence type="ECO:0000313" key="2">
    <source>
        <dbReference type="Proteomes" id="UP000431401"/>
    </source>
</evidence>
<proteinExistence type="predicted"/>
<name>A0A7K0DVJ3_9NOCA</name>
<sequence length="111" mass="12410">MILSVGTTRLPRAAHSEIPWRIHEIAPDFEIEDVWALPTPGGPDDFPRLISAVHDNDFPNGAPLPVRAVMAFLKPFRHLLVYPALIRIIAQRWSALSGNETPDKGPSRQKQ</sequence>
<dbReference type="Proteomes" id="UP000431401">
    <property type="component" value="Unassembled WGS sequence"/>
</dbReference>
<evidence type="ECO:0000313" key="1">
    <source>
        <dbReference type="EMBL" id="MQY29588.1"/>
    </source>
</evidence>
<organism evidence="1 2">
    <name type="scientific">Nocardia aurantia</name>
    <dbReference type="NCBI Taxonomy" id="2585199"/>
    <lineage>
        <taxon>Bacteria</taxon>
        <taxon>Bacillati</taxon>
        <taxon>Actinomycetota</taxon>
        <taxon>Actinomycetes</taxon>
        <taxon>Mycobacteriales</taxon>
        <taxon>Nocardiaceae</taxon>
        <taxon>Nocardia</taxon>
    </lineage>
</organism>
<reference evidence="1 2" key="1">
    <citation type="submission" date="2019-10" db="EMBL/GenBank/DDBJ databases">
        <title>Nocardia macrotermitis sp. nov. and Nocardia aurantia sp. nov., isolated from the gut of fungus growing-termite Macrotermes natalensis.</title>
        <authorList>
            <person name="Benndorf R."/>
            <person name="Schwitalla J."/>
            <person name="Martin K."/>
            <person name="De Beer W."/>
            <person name="Kaster A.-K."/>
            <person name="Vollmers J."/>
            <person name="Poulsen M."/>
            <person name="Beemelmanns C."/>
        </authorList>
    </citation>
    <scope>NUCLEOTIDE SEQUENCE [LARGE SCALE GENOMIC DNA]</scope>
    <source>
        <strain evidence="1 2">RB56</strain>
    </source>
</reference>
<gene>
    <name evidence="1" type="ORF">NRB56_51790</name>
</gene>